<protein>
    <submittedName>
        <fullName evidence="4">GNAT family N-acetyltransferase</fullName>
    </submittedName>
</protein>
<feature type="domain" description="N-acetyltransferase" evidence="3">
    <location>
        <begin position="157"/>
        <end position="291"/>
    </location>
</feature>
<dbReference type="Pfam" id="PF00583">
    <property type="entry name" value="Acetyltransf_1"/>
    <property type="match status" value="1"/>
</dbReference>
<evidence type="ECO:0000313" key="5">
    <source>
        <dbReference type="Proteomes" id="UP000664417"/>
    </source>
</evidence>
<dbReference type="Gene3D" id="3.40.630.30">
    <property type="match status" value="1"/>
</dbReference>
<comment type="caution">
    <text evidence="4">The sequence shown here is derived from an EMBL/GenBank/DDBJ whole genome shotgun (WGS) entry which is preliminary data.</text>
</comment>
<gene>
    <name evidence="4" type="ORF">J3U88_07225</name>
</gene>
<accession>A0A8J7Q2W3</accession>
<keyword evidence="5" id="KW-1185">Reference proteome</keyword>
<evidence type="ECO:0000259" key="3">
    <source>
        <dbReference type="PROSITE" id="PS51186"/>
    </source>
</evidence>
<organism evidence="4 5">
    <name type="scientific">Acanthopleuribacter pedis</name>
    <dbReference type="NCBI Taxonomy" id="442870"/>
    <lineage>
        <taxon>Bacteria</taxon>
        <taxon>Pseudomonadati</taxon>
        <taxon>Acidobacteriota</taxon>
        <taxon>Holophagae</taxon>
        <taxon>Acanthopleuribacterales</taxon>
        <taxon>Acanthopleuribacteraceae</taxon>
        <taxon>Acanthopleuribacter</taxon>
    </lineage>
</organism>
<name>A0A8J7Q2W3_9BACT</name>
<dbReference type="InterPro" id="IPR050832">
    <property type="entry name" value="Bact_Acetyltransf"/>
</dbReference>
<proteinExistence type="predicted"/>
<dbReference type="SUPFAM" id="SSF55729">
    <property type="entry name" value="Acyl-CoA N-acyltransferases (Nat)"/>
    <property type="match status" value="1"/>
</dbReference>
<keyword evidence="2" id="KW-0012">Acyltransferase</keyword>
<dbReference type="InterPro" id="IPR000182">
    <property type="entry name" value="GNAT_dom"/>
</dbReference>
<dbReference type="AlphaFoldDB" id="A0A8J7Q2W3"/>
<evidence type="ECO:0000256" key="2">
    <source>
        <dbReference type="ARBA" id="ARBA00023315"/>
    </source>
</evidence>
<dbReference type="Proteomes" id="UP000664417">
    <property type="component" value="Unassembled WGS sequence"/>
</dbReference>
<dbReference type="PANTHER" id="PTHR43877:SF2">
    <property type="entry name" value="AMINOALKYLPHOSPHONATE N-ACETYLTRANSFERASE-RELATED"/>
    <property type="match status" value="1"/>
</dbReference>
<evidence type="ECO:0000313" key="4">
    <source>
        <dbReference type="EMBL" id="MBO1318240.1"/>
    </source>
</evidence>
<reference evidence="4" key="1">
    <citation type="submission" date="2021-03" db="EMBL/GenBank/DDBJ databases">
        <authorList>
            <person name="Wang G."/>
        </authorList>
    </citation>
    <scope>NUCLEOTIDE SEQUENCE</scope>
    <source>
        <strain evidence="4">KCTC 12899</strain>
    </source>
</reference>
<dbReference type="InterPro" id="IPR016181">
    <property type="entry name" value="Acyl_CoA_acyltransferase"/>
</dbReference>
<dbReference type="RefSeq" id="WP_207857902.1">
    <property type="nucleotide sequence ID" value="NZ_JAFREP010000005.1"/>
</dbReference>
<sequence>MLQAVPLSRPIVGLMEGSPGEAELTILRHAMHTEPPPSGHPAALPITIAENLCEPSGHILGRFAAVSFWGWLQVIYHQTEAGPGRAENEQRLIAAVKETARRYGCHAVLSHCFTKADQDKLANAGFHRVGKLEGYPRGFAHRVMVWRNKGEPVRPGPTTVPERRSERNWIPQLLDRTLTARGLPPREEQPLNRVIRNRAGQPVAGVLGSVCWNQLTLNGLWTHPDYRGRGCAGRLLHSVEKAARRHKLDHILLDTFSFQALFFYQRRGYRVYATLRDFPTGHERHYLAKRL</sequence>
<dbReference type="PROSITE" id="PS51186">
    <property type="entry name" value="GNAT"/>
    <property type="match status" value="1"/>
</dbReference>
<dbReference type="GO" id="GO:0016747">
    <property type="term" value="F:acyltransferase activity, transferring groups other than amino-acyl groups"/>
    <property type="evidence" value="ECO:0007669"/>
    <property type="project" value="InterPro"/>
</dbReference>
<dbReference type="CDD" id="cd04301">
    <property type="entry name" value="NAT_SF"/>
    <property type="match status" value="1"/>
</dbReference>
<dbReference type="EMBL" id="JAFREP010000005">
    <property type="protein sequence ID" value="MBO1318240.1"/>
    <property type="molecule type" value="Genomic_DNA"/>
</dbReference>
<evidence type="ECO:0000256" key="1">
    <source>
        <dbReference type="ARBA" id="ARBA00022679"/>
    </source>
</evidence>
<keyword evidence="1" id="KW-0808">Transferase</keyword>
<dbReference type="PANTHER" id="PTHR43877">
    <property type="entry name" value="AMINOALKYLPHOSPHONATE N-ACETYLTRANSFERASE-RELATED-RELATED"/>
    <property type="match status" value="1"/>
</dbReference>